<dbReference type="AlphaFoldDB" id="A0A2Z4RU22"/>
<proteinExistence type="predicted"/>
<dbReference type="EMBL" id="CP029693">
    <property type="protein sequence ID" value="AWY43344.1"/>
    <property type="molecule type" value="Genomic_DNA"/>
</dbReference>
<dbReference type="SUPFAM" id="SSF53448">
    <property type="entry name" value="Nucleotide-diphospho-sugar transferases"/>
    <property type="match status" value="1"/>
</dbReference>
<evidence type="ECO:0000259" key="4">
    <source>
        <dbReference type="Pfam" id="PF16261"/>
    </source>
</evidence>
<feature type="coiled-coil region" evidence="2">
    <location>
        <begin position="428"/>
        <end position="539"/>
    </location>
</feature>
<evidence type="ECO:0000313" key="5">
    <source>
        <dbReference type="EMBL" id="AWY43344.1"/>
    </source>
</evidence>
<organism evidence="5 6">
    <name type="scientific">Pseudomonas putida</name>
    <name type="common">Arthrobacter siderocapsulatus</name>
    <dbReference type="NCBI Taxonomy" id="303"/>
    <lineage>
        <taxon>Bacteria</taxon>
        <taxon>Pseudomonadati</taxon>
        <taxon>Pseudomonadota</taxon>
        <taxon>Gammaproteobacteria</taxon>
        <taxon>Pseudomonadales</taxon>
        <taxon>Pseudomonadaceae</taxon>
        <taxon>Pseudomonas</taxon>
    </lineage>
</organism>
<dbReference type="OrthoDB" id="9816424at2"/>
<dbReference type="SUPFAM" id="SSF63825">
    <property type="entry name" value="YWTD domain"/>
    <property type="match status" value="1"/>
</dbReference>
<dbReference type="Pfam" id="PF16261">
    <property type="entry name" value="DUF4915"/>
    <property type="match status" value="1"/>
</dbReference>
<keyword evidence="2" id="KW-0175">Coiled coil</keyword>
<dbReference type="InterPro" id="IPR029044">
    <property type="entry name" value="Nucleotide-diphossugar_trans"/>
</dbReference>
<sequence length="1013" mass="112866">MSNFFSGLFISSPNKGGLFLVDENKVYKLDDFSTTGLSRSAEYLVRGSQPASLFVYGEQTLEITESNFSFHDIHDALVVGEHVYLVATTGNEIIKLSMNGVEEQRWVFPGEVDSLHINCLAVWGGAVVFSAFGAFSEHRGYKGNTKGAGYVQDLNTGNHLVVGLSQPHSLTTFGENLLIANSEQKELCEYSPSGELLRSKSLGGYTRGVCVSDKYIYVGLSKSRNINASGVETATLVCLDIESWHELGRIQIPSDEIYSVELIADKPELLSFVAKISSSTSYKYSAMVGEQEKKIAGLDQAIAESEQKILGLGEVVSERERHIAILKDSVKSLETQISHLNHTLESRDQWMAKSTQLSSERQRQIEELETLVLERNGRVMELNKLVEARETQLAEQSLVSAQRDRSIAESKQKILGLGEIVGEREKHIALLKDSVSELEKLVLEHNNRVLELNKLAGTRAAQLEEQDIISTQRDKRIAELTGTILEYEQKVLTLEANVKGQERVVLDLSKSLDESHEKVKELDDLLVRKEEHIETLDQSIVAKNQGLFEFEQALSEAQAKLHILDELFLDQDLQIADLDERLVNNEKSLLASGQALIDEQLKLEALNTVLGQRDEQNVHLTQSIAIQLEEISILSQTLAERESQVARLTELSLEQVNRITYLEQSALEGDKKLSALSLELVDHQAQKEEVIRRGLWALRLTEELKAAQEQVSGMGSSNSWRLTMPLREASRWVFSPIQQSKRYVKLTLKSLKRMYQKLPFKSATKAAHRNFVIKNFPFAVTAADMKADAETFVAGARVIELQECSDLEGLAANISIDTSSRPLVSIVIPIYGKCDFTLRCLASVALNTTGIPFEVIVVDDCSPDNSVELLQAVNGIRLVCNETNQGFIRSCNAGAQAAKGKYVCFLNNDTEVMPRWLEELVNTFHEFPGTGLAGSKLVYPDGTLQEAGGLSGKMAVLGIMAEIRIRICRFIIMLVKWITVPVRLFLFRKISLSSWVGLMSTICRPTVKTLTWL</sequence>
<dbReference type="RefSeq" id="WP_110966892.1">
    <property type="nucleotide sequence ID" value="NZ_CP029693.1"/>
</dbReference>
<keyword evidence="1" id="KW-0472">Membrane</keyword>
<dbReference type="Pfam" id="PF00535">
    <property type="entry name" value="Glycos_transf_2"/>
    <property type="match status" value="1"/>
</dbReference>
<evidence type="ECO:0000256" key="1">
    <source>
        <dbReference type="ARBA" id="ARBA00022519"/>
    </source>
</evidence>
<accession>A0A2Z4RU22</accession>
<feature type="domain" description="Conserved hypothetical protein CHP03032" evidence="4">
    <location>
        <begin position="72"/>
        <end position="265"/>
    </location>
</feature>
<dbReference type="Gene3D" id="2.130.10.10">
    <property type="entry name" value="YVTN repeat-like/Quinoprotein amine dehydrogenase"/>
    <property type="match status" value="1"/>
</dbReference>
<keyword evidence="5" id="KW-0808">Transferase</keyword>
<reference evidence="5 6" key="1">
    <citation type="submission" date="2018-05" db="EMBL/GenBank/DDBJ databases">
        <title>Whole genome sequence of Pseudomonas putida JBC17.</title>
        <authorList>
            <person name="Lee Y.H."/>
            <person name="David K."/>
        </authorList>
    </citation>
    <scope>NUCLEOTIDE SEQUENCE [LARGE SCALE GENOMIC DNA]</scope>
    <source>
        <strain evidence="5 6">JBC17</strain>
    </source>
</reference>
<evidence type="ECO:0000256" key="2">
    <source>
        <dbReference type="SAM" id="Coils"/>
    </source>
</evidence>
<name>A0A2Z4RU22_PSEPU</name>
<feature type="domain" description="Glycosyltransferase 2-like" evidence="3">
    <location>
        <begin position="825"/>
        <end position="945"/>
    </location>
</feature>
<dbReference type="PANTHER" id="PTHR43179:SF7">
    <property type="entry name" value="RHAMNOSYLTRANSFERASE WBBL"/>
    <property type="match status" value="1"/>
</dbReference>
<gene>
    <name evidence="5" type="ORF">DKY63_26870</name>
</gene>
<dbReference type="InterPro" id="IPR015943">
    <property type="entry name" value="WD40/YVTN_repeat-like_dom_sf"/>
</dbReference>
<dbReference type="InterPro" id="IPR017481">
    <property type="entry name" value="CHP03032"/>
</dbReference>
<dbReference type="GO" id="GO:0016740">
    <property type="term" value="F:transferase activity"/>
    <property type="evidence" value="ECO:0007669"/>
    <property type="project" value="UniProtKB-KW"/>
</dbReference>
<protein>
    <submittedName>
        <fullName evidence="5">Glycosyltransferase</fullName>
    </submittedName>
</protein>
<keyword evidence="1" id="KW-0997">Cell inner membrane</keyword>
<dbReference type="Gene3D" id="3.90.550.10">
    <property type="entry name" value="Spore Coat Polysaccharide Biosynthesis Protein SpsA, Chain A"/>
    <property type="match status" value="1"/>
</dbReference>
<evidence type="ECO:0000259" key="3">
    <source>
        <dbReference type="Pfam" id="PF00535"/>
    </source>
</evidence>
<keyword evidence="1" id="KW-1003">Cell membrane</keyword>
<dbReference type="InterPro" id="IPR001173">
    <property type="entry name" value="Glyco_trans_2-like"/>
</dbReference>
<dbReference type="Proteomes" id="UP000250299">
    <property type="component" value="Chromosome"/>
</dbReference>
<evidence type="ECO:0000313" key="6">
    <source>
        <dbReference type="Proteomes" id="UP000250299"/>
    </source>
</evidence>
<dbReference type="PANTHER" id="PTHR43179">
    <property type="entry name" value="RHAMNOSYLTRANSFERASE WBBL"/>
    <property type="match status" value="1"/>
</dbReference>